<dbReference type="AlphaFoldDB" id="A0A7H9AWZ5"/>
<proteinExistence type="predicted"/>
<dbReference type="EMBL" id="CP058604">
    <property type="protein sequence ID" value="QLG70895.1"/>
    <property type="molecule type" value="Genomic_DNA"/>
</dbReference>
<dbReference type="RefSeq" id="XP_037142623.1">
    <property type="nucleotide sequence ID" value="XM_037286728.1"/>
</dbReference>
<dbReference type="Proteomes" id="UP000509704">
    <property type="component" value="Chromosome 1"/>
</dbReference>
<gene>
    <name evidence="1" type="ORF">HG535_0A08410</name>
</gene>
<evidence type="ECO:0000313" key="2">
    <source>
        <dbReference type="Proteomes" id="UP000509704"/>
    </source>
</evidence>
<evidence type="ECO:0000313" key="1">
    <source>
        <dbReference type="EMBL" id="QLG70895.1"/>
    </source>
</evidence>
<reference evidence="1 2" key="1">
    <citation type="submission" date="2020-07" db="EMBL/GenBank/DDBJ databases">
        <title>The yeast mating-type switching endonuclease HO is a domesticated member of an unorthodox homing genetic element family.</title>
        <authorList>
            <person name="Coughlan A.Y."/>
            <person name="Lombardi L."/>
            <person name="Braun-Galleani S."/>
            <person name="Martos A.R."/>
            <person name="Galeote V."/>
            <person name="Bigey F."/>
            <person name="Dequin S."/>
            <person name="Byrne K.P."/>
            <person name="Wolfe K.H."/>
        </authorList>
    </citation>
    <scope>NUCLEOTIDE SEQUENCE [LARGE SCALE GENOMIC DNA]</scope>
    <source>
        <strain evidence="1 2">NRRL Y-6702</strain>
    </source>
</reference>
<dbReference type="OrthoDB" id="4033799at2759"/>
<keyword evidence="2" id="KW-1185">Reference proteome</keyword>
<accession>A0A7H9AWZ5</accession>
<organism evidence="1 2">
    <name type="scientific">Zygotorulaspora mrakii</name>
    <name type="common">Zygosaccharomyces mrakii</name>
    <dbReference type="NCBI Taxonomy" id="42260"/>
    <lineage>
        <taxon>Eukaryota</taxon>
        <taxon>Fungi</taxon>
        <taxon>Dikarya</taxon>
        <taxon>Ascomycota</taxon>
        <taxon>Saccharomycotina</taxon>
        <taxon>Saccharomycetes</taxon>
        <taxon>Saccharomycetales</taxon>
        <taxon>Saccharomycetaceae</taxon>
        <taxon>Zygotorulaspora</taxon>
    </lineage>
</organism>
<dbReference type="KEGG" id="zmk:HG535_0A08410"/>
<name>A0A7H9AWZ5_ZYGMR</name>
<sequence>MFETVFTCAPGELIHCFAATNGYIFLITSSLANTYEAKLCYANYERNKSLTRSNYPLHISRTSLKCEETDFVVRSIQIVSVPLVRKNVPLETKFHLVINTGDGIQVCSLEEIIANRPTGKINKWSHGNVHDSIQCSYSQGYKDGSIMTTYSTISGTFLCIKFDVASGCFQVLPSSNQITVCQDTIMDRVNSIAGLRNTAINYPRPSDEKLWTTLSNREAMVFSSFDNNFYSIIDGKLEIQSYYNIGEDAANNTLTWADFAIVKQYTTSSLRFFVANISNVGCLLYKRSNRGNWDLVKVLRRETGGLEKTSLVDCLIQLDSSHPNRFFVFSGSENGKLYRWEYDYKDDSIVDSNTYDTENTGLIHSISVVGSKKVFFLSNDNKSIKYLQLYY</sequence>
<dbReference type="GeneID" id="59234532"/>
<protein>
    <submittedName>
        <fullName evidence="1">Uncharacterized protein</fullName>
    </submittedName>
</protein>